<dbReference type="SUPFAM" id="SSF56601">
    <property type="entry name" value="beta-lactamase/transpeptidase-like"/>
    <property type="match status" value="1"/>
</dbReference>
<evidence type="ECO:0000313" key="5">
    <source>
        <dbReference type="Proteomes" id="UP000256964"/>
    </source>
</evidence>
<protein>
    <submittedName>
        <fullName evidence="4">Beta-lactamase/transpeptidase-like protein</fullName>
    </submittedName>
</protein>
<feature type="signal peptide" evidence="2">
    <location>
        <begin position="1"/>
        <end position="17"/>
    </location>
</feature>
<proteinExistence type="inferred from homology"/>
<dbReference type="InterPro" id="IPR012338">
    <property type="entry name" value="Beta-lactam/transpept-like"/>
</dbReference>
<evidence type="ECO:0000256" key="1">
    <source>
        <dbReference type="ARBA" id="ARBA00038215"/>
    </source>
</evidence>
<evidence type="ECO:0000256" key="2">
    <source>
        <dbReference type="SAM" id="SignalP"/>
    </source>
</evidence>
<keyword evidence="2" id="KW-0732">Signal</keyword>
<keyword evidence="5" id="KW-1185">Reference proteome</keyword>
<reference evidence="4 5" key="1">
    <citation type="journal article" date="2018" name="Biotechnol. Biofuels">
        <title>Integrative visual omics of the white-rot fungus Polyporus brumalis exposes the biotechnological potential of its oxidative enzymes for delignifying raw plant biomass.</title>
        <authorList>
            <person name="Miyauchi S."/>
            <person name="Rancon A."/>
            <person name="Drula E."/>
            <person name="Hage H."/>
            <person name="Chaduli D."/>
            <person name="Favel A."/>
            <person name="Grisel S."/>
            <person name="Henrissat B."/>
            <person name="Herpoel-Gimbert I."/>
            <person name="Ruiz-Duenas F.J."/>
            <person name="Chevret D."/>
            <person name="Hainaut M."/>
            <person name="Lin J."/>
            <person name="Wang M."/>
            <person name="Pangilinan J."/>
            <person name="Lipzen A."/>
            <person name="Lesage-Meessen L."/>
            <person name="Navarro D."/>
            <person name="Riley R."/>
            <person name="Grigoriev I.V."/>
            <person name="Zhou S."/>
            <person name="Raouche S."/>
            <person name="Rosso M.N."/>
        </authorList>
    </citation>
    <scope>NUCLEOTIDE SEQUENCE [LARGE SCALE GENOMIC DNA]</scope>
    <source>
        <strain evidence="4 5">BRFM 1820</strain>
    </source>
</reference>
<dbReference type="OrthoDB" id="5946976at2759"/>
<dbReference type="STRING" id="139420.A0A371D6K6"/>
<evidence type="ECO:0000313" key="4">
    <source>
        <dbReference type="EMBL" id="RDX48176.1"/>
    </source>
</evidence>
<dbReference type="EMBL" id="KZ857413">
    <property type="protein sequence ID" value="RDX48176.1"/>
    <property type="molecule type" value="Genomic_DNA"/>
</dbReference>
<dbReference type="Proteomes" id="UP000256964">
    <property type="component" value="Unassembled WGS sequence"/>
</dbReference>
<gene>
    <name evidence="4" type="ORF">OH76DRAFT_1472597</name>
</gene>
<organism evidence="4 5">
    <name type="scientific">Lentinus brumalis</name>
    <dbReference type="NCBI Taxonomy" id="2498619"/>
    <lineage>
        <taxon>Eukaryota</taxon>
        <taxon>Fungi</taxon>
        <taxon>Dikarya</taxon>
        <taxon>Basidiomycota</taxon>
        <taxon>Agaricomycotina</taxon>
        <taxon>Agaricomycetes</taxon>
        <taxon>Polyporales</taxon>
        <taxon>Polyporaceae</taxon>
        <taxon>Lentinus</taxon>
    </lineage>
</organism>
<dbReference type="PANTHER" id="PTHR46825">
    <property type="entry name" value="D-ALANYL-D-ALANINE-CARBOXYPEPTIDASE/ENDOPEPTIDASE AMPH"/>
    <property type="match status" value="1"/>
</dbReference>
<dbReference type="AlphaFoldDB" id="A0A371D6K6"/>
<feature type="domain" description="Beta-lactamase-related" evidence="3">
    <location>
        <begin position="45"/>
        <end position="406"/>
    </location>
</feature>
<accession>A0A371D6K6</accession>
<evidence type="ECO:0000259" key="3">
    <source>
        <dbReference type="Pfam" id="PF00144"/>
    </source>
</evidence>
<dbReference type="PANTHER" id="PTHR46825:SF15">
    <property type="entry name" value="BETA-LACTAMASE-RELATED DOMAIN-CONTAINING PROTEIN"/>
    <property type="match status" value="1"/>
</dbReference>
<name>A0A371D6K6_9APHY</name>
<dbReference type="Gene3D" id="3.40.710.10">
    <property type="entry name" value="DD-peptidase/beta-lactamase superfamily"/>
    <property type="match status" value="1"/>
</dbReference>
<dbReference type="InterPro" id="IPR050491">
    <property type="entry name" value="AmpC-like"/>
</dbReference>
<comment type="similarity">
    <text evidence="1">Belongs to the peptidase S12 family.</text>
</comment>
<dbReference type="InterPro" id="IPR001466">
    <property type="entry name" value="Beta-lactam-related"/>
</dbReference>
<sequence>MLIYALLACAAAITTNAGQVPLVQLPDSRPGWGPAETYLGSPEFNGFIEEVMRNGSIPGISLGVVRLGKDKEPIVQLGSWGRKTEDGDGHDLSPDVRIVTYCGYVSLFGIASCSKAFLATSLGILMDDFAHGRNVTPLPAQLARFDYETRVKDLLPGDLGWGLHAIGGDSWATDKARIQDILGHVSGLPRHDYAYAPGDTPEAVIRRMKTLRTGYELREQWSYNNQMFMLGAHLVSRYTNGSYADFVTERILRPLRMSSTTFWPSEAQRSGKLTERWTKDGRLIPFWFDDEMTVLKGGPGGVISSAEDLVKWLAVWLNKGVDPVSGQTIFPESVYEAVTTAHWVSSGRPKPGEGIVGYGMGWFVGSYGGINTVYHGGAIPGHSILTGFVPEHDIGVVVLANADEKATYLQAIVLRVLNDVLGAMSVPLVSTSTSPDRRRTGRVVDARSPSLSMEAYTGAYRAPGYNQISLCSPLRPSSDCKDVLSDFATLDSPSSANHSLYSAFNSIWATHIRLQHFSGDVFNITFTALFPHGFGRNTSAFETAETSTSDGWVEFVVDEGRVQGFALFIDRDAVEARKRRVGVDNVVLETADAWFAKT</sequence>
<feature type="chain" id="PRO_5016943316" evidence="2">
    <location>
        <begin position="18"/>
        <end position="598"/>
    </location>
</feature>
<dbReference type="Pfam" id="PF00144">
    <property type="entry name" value="Beta-lactamase"/>
    <property type="match status" value="1"/>
</dbReference>